<evidence type="ECO:0000256" key="1">
    <source>
        <dbReference type="SAM" id="MobiDB-lite"/>
    </source>
</evidence>
<evidence type="ECO:0000313" key="4">
    <source>
        <dbReference type="EMBL" id="KAK7392270.1"/>
    </source>
</evidence>
<keyword evidence="3" id="KW-0732">Signal</keyword>
<dbReference type="Proteomes" id="UP001386955">
    <property type="component" value="Unassembled WGS sequence"/>
</dbReference>
<keyword evidence="5" id="KW-1185">Reference proteome</keyword>
<keyword evidence="2" id="KW-0812">Transmembrane</keyword>
<dbReference type="PRINTS" id="PR01217">
    <property type="entry name" value="PRICHEXTENSN"/>
</dbReference>
<evidence type="ECO:0000313" key="5">
    <source>
        <dbReference type="Proteomes" id="UP001386955"/>
    </source>
</evidence>
<protein>
    <recommendedName>
        <fullName evidence="6">Leucine-rich repeat extensin-like protein 3</fullName>
    </recommendedName>
</protein>
<organism evidence="4 5">
    <name type="scientific">Psophocarpus tetragonolobus</name>
    <name type="common">Winged bean</name>
    <name type="synonym">Dolichos tetragonolobus</name>
    <dbReference type="NCBI Taxonomy" id="3891"/>
    <lineage>
        <taxon>Eukaryota</taxon>
        <taxon>Viridiplantae</taxon>
        <taxon>Streptophyta</taxon>
        <taxon>Embryophyta</taxon>
        <taxon>Tracheophyta</taxon>
        <taxon>Spermatophyta</taxon>
        <taxon>Magnoliopsida</taxon>
        <taxon>eudicotyledons</taxon>
        <taxon>Gunneridae</taxon>
        <taxon>Pentapetalae</taxon>
        <taxon>rosids</taxon>
        <taxon>fabids</taxon>
        <taxon>Fabales</taxon>
        <taxon>Fabaceae</taxon>
        <taxon>Papilionoideae</taxon>
        <taxon>50 kb inversion clade</taxon>
        <taxon>NPAAA clade</taxon>
        <taxon>indigoferoid/millettioid clade</taxon>
        <taxon>Phaseoleae</taxon>
        <taxon>Psophocarpus</taxon>
    </lineage>
</organism>
<proteinExistence type="predicted"/>
<feature type="compositionally biased region" description="Pro residues" evidence="1">
    <location>
        <begin position="57"/>
        <end position="88"/>
    </location>
</feature>
<reference evidence="4 5" key="1">
    <citation type="submission" date="2024-01" db="EMBL/GenBank/DDBJ databases">
        <title>The genomes of 5 underutilized Papilionoideae crops provide insights into root nodulation and disease resistanc.</title>
        <authorList>
            <person name="Jiang F."/>
        </authorList>
    </citation>
    <scope>NUCLEOTIDE SEQUENCE [LARGE SCALE GENOMIC DNA]</scope>
    <source>
        <strain evidence="4">DUOXIRENSHENG_FW03</strain>
        <tissue evidence="4">Leaves</tissue>
    </source>
</reference>
<evidence type="ECO:0008006" key="6">
    <source>
        <dbReference type="Google" id="ProtNLM"/>
    </source>
</evidence>
<gene>
    <name evidence="4" type="ORF">VNO78_20702</name>
</gene>
<feature type="signal peptide" evidence="3">
    <location>
        <begin position="1"/>
        <end position="22"/>
    </location>
</feature>
<feature type="transmembrane region" description="Helical" evidence="2">
    <location>
        <begin position="170"/>
        <end position="188"/>
    </location>
</feature>
<accession>A0AAN9SBW9</accession>
<dbReference type="AlphaFoldDB" id="A0AAN9SBW9"/>
<keyword evidence="2" id="KW-0472">Membrane</keyword>
<keyword evidence="2" id="KW-1133">Transmembrane helix</keyword>
<evidence type="ECO:0000256" key="2">
    <source>
        <dbReference type="SAM" id="Phobius"/>
    </source>
</evidence>
<name>A0AAN9SBW9_PSOTE</name>
<evidence type="ECO:0000256" key="3">
    <source>
        <dbReference type="SAM" id="SignalP"/>
    </source>
</evidence>
<dbReference type="EMBL" id="JAYMYS010000005">
    <property type="protein sequence ID" value="KAK7392270.1"/>
    <property type="molecule type" value="Genomic_DNA"/>
</dbReference>
<feature type="region of interest" description="Disordered" evidence="1">
    <location>
        <begin position="44"/>
        <end position="88"/>
    </location>
</feature>
<comment type="caution">
    <text evidence="4">The sequence shown here is derived from an EMBL/GenBank/DDBJ whole genome shotgun (WGS) entry which is preliminary data.</text>
</comment>
<feature type="chain" id="PRO_5042911657" description="Leucine-rich repeat extensin-like protein 3" evidence="3">
    <location>
        <begin position="23"/>
        <end position="189"/>
    </location>
</feature>
<sequence length="189" mass="20776">MAHFPLLFTFSIIFLLSSTTTPQTIPSVRKEQVPGIMCDECELHYPPPPPPKEKECPPPPLPSPPPPSPPPPSPPPPSPPPPKPVIECPPPPKPVIECPPPPKPKCEGEGVDCLPSLINPYPDSPEGAEYLSPPLTPYPPGMYFLVPPGTIDVEDINGANMMILRFSDRTYFSFFTFLLLICLPYYLFI</sequence>